<feature type="signal peptide" evidence="1">
    <location>
        <begin position="1"/>
        <end position="23"/>
    </location>
</feature>
<dbReference type="PROSITE" id="PS51257">
    <property type="entry name" value="PROKAR_LIPOPROTEIN"/>
    <property type="match status" value="1"/>
</dbReference>
<dbReference type="InterPro" id="IPR050490">
    <property type="entry name" value="Bact_solute-bd_prot1"/>
</dbReference>
<dbReference type="EMBL" id="ADLK01000078">
    <property type="protein sequence ID" value="KMW08742.1"/>
    <property type="molecule type" value="Genomic_DNA"/>
</dbReference>
<evidence type="ECO:0008006" key="4">
    <source>
        <dbReference type="Google" id="ProtNLM"/>
    </source>
</evidence>
<feature type="chain" id="PRO_5038762981" description="Extracellular solute-binding protein" evidence="1">
    <location>
        <begin position="24"/>
        <end position="480"/>
    </location>
</feature>
<dbReference type="GeneID" id="93165506"/>
<evidence type="ECO:0000313" key="3">
    <source>
        <dbReference type="Proteomes" id="UP000037392"/>
    </source>
</evidence>
<dbReference type="Proteomes" id="UP000037392">
    <property type="component" value="Unassembled WGS sequence"/>
</dbReference>
<evidence type="ECO:0000313" key="2">
    <source>
        <dbReference type="EMBL" id="KMW08742.1"/>
    </source>
</evidence>
<dbReference type="Gene3D" id="3.40.190.10">
    <property type="entry name" value="Periplasmic binding protein-like II"/>
    <property type="match status" value="1"/>
</dbReference>
<reference evidence="2 3" key="1">
    <citation type="submission" date="2011-04" db="EMBL/GenBank/DDBJ databases">
        <title>The Genome Sequence of Clostridium citroniae WAL-19142.</title>
        <authorList>
            <consortium name="The Broad Institute Genome Sequencing Platform"/>
            <person name="Earl A."/>
            <person name="Ward D."/>
            <person name="Feldgarden M."/>
            <person name="Gevers D."/>
            <person name="Warren Y.A."/>
            <person name="Tyrrell K.L."/>
            <person name="Citron D.M."/>
            <person name="Goldstein E.J."/>
            <person name="Daigneault M."/>
            <person name="Allen-Vercoe E."/>
            <person name="Young S.K."/>
            <person name="Zeng Q."/>
            <person name="Gargeya S."/>
            <person name="Fitzgerald M."/>
            <person name="Haas B."/>
            <person name="Abouelleil A."/>
            <person name="Alvarado L."/>
            <person name="Arachchi H.M."/>
            <person name="Berlin A."/>
            <person name="Brown A."/>
            <person name="Chapman S.B."/>
            <person name="Chen Z."/>
            <person name="Dunbar C."/>
            <person name="Freedman E."/>
            <person name="Gearin G."/>
            <person name="Gellesch M."/>
            <person name="Goldberg J."/>
            <person name="Griggs A."/>
            <person name="Gujja S."/>
            <person name="Heilman E.R."/>
            <person name="Heiman D."/>
            <person name="Howarth C."/>
            <person name="Larson L."/>
            <person name="Lui A."/>
            <person name="MacDonald P.J."/>
            <person name="Mehta T."/>
            <person name="Montmayeur A."/>
            <person name="Murphy C."/>
            <person name="Neiman D."/>
            <person name="Pearson M."/>
            <person name="Priest M."/>
            <person name="Roberts A."/>
            <person name="Saif S."/>
            <person name="Shea T."/>
            <person name="Shenoy N."/>
            <person name="Sisk P."/>
            <person name="Stolte C."/>
            <person name="Sykes S."/>
            <person name="White J."/>
            <person name="Yandava C."/>
            <person name="Wortman J."/>
            <person name="Nusbaum C."/>
            <person name="Birren B."/>
        </authorList>
    </citation>
    <scope>NUCLEOTIDE SEQUENCE [LARGE SCALE GENOMIC DNA]</scope>
    <source>
        <strain evidence="2 3">WAL-19142</strain>
    </source>
</reference>
<organism evidence="2 3">
    <name type="scientific">[Clostridium] citroniae WAL-19142</name>
    <dbReference type="NCBI Taxonomy" id="742734"/>
    <lineage>
        <taxon>Bacteria</taxon>
        <taxon>Bacillati</taxon>
        <taxon>Bacillota</taxon>
        <taxon>Clostridia</taxon>
        <taxon>Lachnospirales</taxon>
        <taxon>Lachnospiraceae</taxon>
        <taxon>Enterocloster</taxon>
    </lineage>
</organism>
<dbReference type="InterPro" id="IPR006059">
    <property type="entry name" value="SBP"/>
</dbReference>
<dbReference type="PATRIC" id="fig|742734.4.peg.683"/>
<dbReference type="SUPFAM" id="SSF53850">
    <property type="entry name" value="Periplasmic binding protein-like II"/>
    <property type="match status" value="1"/>
</dbReference>
<dbReference type="OrthoDB" id="9764785at2"/>
<name>A0A0J9B8K4_9FIRM</name>
<dbReference type="PANTHER" id="PTHR43649">
    <property type="entry name" value="ARABINOSE-BINDING PROTEIN-RELATED"/>
    <property type="match status" value="1"/>
</dbReference>
<dbReference type="Pfam" id="PF13416">
    <property type="entry name" value="SBP_bac_8"/>
    <property type="match status" value="1"/>
</dbReference>
<accession>A0A0J9B8K4</accession>
<gene>
    <name evidence="2" type="ORF">HMPREF9470_00639</name>
</gene>
<proteinExistence type="predicted"/>
<keyword evidence="1" id="KW-0732">Signal</keyword>
<dbReference type="AlphaFoldDB" id="A0A0J9B8K4"/>
<dbReference type="RefSeq" id="WP_007862215.1">
    <property type="nucleotide sequence ID" value="NZ_KQ235875.1"/>
</dbReference>
<protein>
    <recommendedName>
        <fullName evidence="4">Extracellular solute-binding protein</fullName>
    </recommendedName>
</protein>
<evidence type="ECO:0000256" key="1">
    <source>
        <dbReference type="SAM" id="SignalP"/>
    </source>
</evidence>
<comment type="caution">
    <text evidence="2">The sequence shown here is derived from an EMBL/GenBank/DDBJ whole genome shotgun (WGS) entry which is preliminary data.</text>
</comment>
<sequence>MGQKRAVFIAAACALSISMVLGACSKETAADREPAVQEENMKLVFWHYYNDAQKKYLDQLIQEYNDTEGAKRHVTVEAYSQGSIGDLTNKIDLVLNGSTNDVEMANMSLAYRDMVVGVVHNNNEKLVDVGEYLTEDELARYNQAYLEEGYIGDRLYILPLAKSTELLLMNQTRLDEFLEANPQYSVSGMADWDSLEEMAEGYYKWTDDMTPDQEGDGSPFIGLDNLANYFIAMNHAMGSDIYHYDQEGKLVIDLEEEYVKRLFLNYYIPFTKGYYGASGKYRSDDLKQSILAGYIGSSSSVLYFPDEVADANEDMVPIEMGVYKYPVLSGCRETAIQQGAGVVVFNRSGEENRASMDFIRWLTVDRGFELASSMSYMPVSDEPITQEQKDLVESPKVLKGLEAGLEQSNTYQMVYGFDFENSYDVRTELNDCLSIALSQGRQEFLDLVNGGMTPEEAAESMDYDGKAELFYEQVREIFGQ</sequence>